<dbReference type="EMBL" id="OBDY01000007">
    <property type="protein sequence ID" value="SNY45932.1"/>
    <property type="molecule type" value="Genomic_DNA"/>
</dbReference>
<evidence type="ECO:0000313" key="1">
    <source>
        <dbReference type="EMBL" id="SNY45932.1"/>
    </source>
</evidence>
<dbReference type="AlphaFoldDB" id="A0A285IDB0"/>
<evidence type="ECO:0008006" key="3">
    <source>
        <dbReference type="Google" id="ProtNLM"/>
    </source>
</evidence>
<dbReference type="OrthoDB" id="2531964at2"/>
<gene>
    <name evidence="1" type="ORF">SAMN05421748_107330</name>
</gene>
<dbReference type="Proteomes" id="UP000219612">
    <property type="component" value="Unassembled WGS sequence"/>
</dbReference>
<protein>
    <recommendedName>
        <fullName evidence="3">AAA ATPase domain-containing protein</fullName>
    </recommendedName>
</protein>
<evidence type="ECO:0000313" key="2">
    <source>
        <dbReference type="Proteomes" id="UP000219612"/>
    </source>
</evidence>
<keyword evidence="2" id="KW-1185">Reference proteome</keyword>
<reference evidence="1 2" key="1">
    <citation type="submission" date="2017-09" db="EMBL/GenBank/DDBJ databases">
        <authorList>
            <person name="Ehlers B."/>
            <person name="Leendertz F.H."/>
        </authorList>
    </citation>
    <scope>NUCLEOTIDE SEQUENCE [LARGE SCALE GENOMIC DNA]</scope>
    <source>
        <strain evidence="1 2">CGMCC 4.6857</strain>
    </source>
</reference>
<dbReference type="RefSeq" id="WP_097321491.1">
    <property type="nucleotide sequence ID" value="NZ_OBDY01000007.1"/>
</dbReference>
<name>A0A285IDB0_9ACTN</name>
<proteinExistence type="predicted"/>
<sequence>MADKTELSDVFGIRPTVNSRSYVDRGGLDEKLSYVLSAGRHVVIHGDSKQGKSWLRAKLLGTDDVIVVQCQPGTTTEQLLQQALGALGIRSEIKQKSVGTYEGTMEFSGTGELGVKILTKLGFGAKLAGKAVRTNEVESQPIGQTPADLGWVAKVLHAAEKQLVIEDFHYVSEDNRREAAYLFKALGDLGVFPVVIGVWPTDHLLSYYNGDLEGRVEDIHLTWTDDELNEVLRMGAKELSIGMSASLRRDLVSDAYNNVGLLQRLAESVCREEKIFGLRSDSPYLTPGDSLARARSAVADSMQGRFDNFLDSFVRGMRRLGHGLEVYRYVLWAVSEAEDADLQDGLEQPELLARINDAAPSPIRSADLTQALQRIDRLQSKINLKPGVLMYNRRTKRLFVVDKSFLFYRRYGRPDWPWLESDFDPTNDLAAKEPLDLDS</sequence>
<accession>A0A285IDB0</accession>
<organism evidence="1 2">
    <name type="scientific">Paractinoplanes atraurantiacus</name>
    <dbReference type="NCBI Taxonomy" id="1036182"/>
    <lineage>
        <taxon>Bacteria</taxon>
        <taxon>Bacillati</taxon>
        <taxon>Actinomycetota</taxon>
        <taxon>Actinomycetes</taxon>
        <taxon>Micromonosporales</taxon>
        <taxon>Micromonosporaceae</taxon>
        <taxon>Paractinoplanes</taxon>
    </lineage>
</organism>